<accession>A0AAE1PCT7</accession>
<evidence type="ECO:0000256" key="1">
    <source>
        <dbReference type="SAM" id="MobiDB-lite"/>
    </source>
</evidence>
<feature type="transmembrane region" description="Helical" evidence="2">
    <location>
        <begin position="48"/>
        <end position="67"/>
    </location>
</feature>
<feature type="transmembrane region" description="Helical" evidence="2">
    <location>
        <begin position="74"/>
        <end position="96"/>
    </location>
</feature>
<evidence type="ECO:0000313" key="3">
    <source>
        <dbReference type="EMBL" id="KAK4305099.1"/>
    </source>
</evidence>
<protein>
    <submittedName>
        <fullName evidence="3">Uncharacterized protein</fullName>
    </submittedName>
</protein>
<evidence type="ECO:0000256" key="2">
    <source>
        <dbReference type="SAM" id="Phobius"/>
    </source>
</evidence>
<feature type="transmembrane region" description="Helical" evidence="2">
    <location>
        <begin position="306"/>
        <end position="327"/>
    </location>
</feature>
<feature type="transmembrane region" description="Helical" evidence="2">
    <location>
        <begin position="281"/>
        <end position="300"/>
    </location>
</feature>
<dbReference type="EMBL" id="JAWZYT010002332">
    <property type="protein sequence ID" value="KAK4305099.1"/>
    <property type="molecule type" value="Genomic_DNA"/>
</dbReference>
<keyword evidence="2" id="KW-1133">Transmembrane helix</keyword>
<proteinExistence type="predicted"/>
<keyword evidence="4" id="KW-1185">Reference proteome</keyword>
<feature type="transmembrane region" description="Helical" evidence="2">
    <location>
        <begin position="207"/>
        <end position="226"/>
    </location>
</feature>
<feature type="region of interest" description="Disordered" evidence="1">
    <location>
        <begin position="1"/>
        <end position="42"/>
    </location>
</feature>
<dbReference type="Proteomes" id="UP001292094">
    <property type="component" value="Unassembled WGS sequence"/>
</dbReference>
<keyword evidence="2" id="KW-0812">Transmembrane</keyword>
<dbReference type="AlphaFoldDB" id="A0AAE1PCT7"/>
<comment type="caution">
    <text evidence="3">The sequence shown here is derived from an EMBL/GenBank/DDBJ whole genome shotgun (WGS) entry which is preliminary data.</text>
</comment>
<evidence type="ECO:0000313" key="4">
    <source>
        <dbReference type="Proteomes" id="UP001292094"/>
    </source>
</evidence>
<feature type="compositionally biased region" description="Acidic residues" evidence="1">
    <location>
        <begin position="8"/>
        <end position="42"/>
    </location>
</feature>
<name>A0AAE1PCT7_9EUCA</name>
<feature type="transmembrane region" description="Helical" evidence="2">
    <location>
        <begin position="179"/>
        <end position="201"/>
    </location>
</feature>
<feature type="transmembrane region" description="Helical" evidence="2">
    <location>
        <begin position="108"/>
        <end position="128"/>
    </location>
</feature>
<reference evidence="3" key="1">
    <citation type="submission" date="2023-11" db="EMBL/GenBank/DDBJ databases">
        <title>Genome assemblies of two species of porcelain crab, Petrolisthes cinctipes and Petrolisthes manimaculis (Anomura: Porcellanidae).</title>
        <authorList>
            <person name="Angst P."/>
        </authorList>
    </citation>
    <scope>NUCLEOTIDE SEQUENCE</scope>
    <source>
        <strain evidence="3">PB745_02</strain>
        <tissue evidence="3">Gill</tissue>
    </source>
</reference>
<keyword evidence="2" id="KW-0472">Membrane</keyword>
<sequence length="333" mass="37675">MNPFVQVSDDDQRTDDDPSDDDPSDDDGDSDDDDEEEEEEEEKEMSPWWLLLLLALLMLLILFRLALFLLGILLLLLLLLLLMIVTGLMVTPALMLVGDGDRGVFETWVVPFVVMVTIVTTIVMVLVMKKRDWYMAILRAIETGQKYWDMMGNLSKNKIISHLPKQVGLLKTVILGHSVMVLVMVAVVLLLINVVVMVTVLLVGDTYGRTMVVVLMVFGGMVGVIVRDLQNRSWSDLTQYMKGIITRTVNNHQQLQDYKEFQIVRYLLNEVDELKKNPSRLIVQLSVCLLVVMVVLYLVVIPVLTVLVSILFEIIGLGVVVGIVFYMKHRGII</sequence>
<gene>
    <name evidence="3" type="ORF">Pmani_022999</name>
</gene>
<organism evidence="3 4">
    <name type="scientific">Petrolisthes manimaculis</name>
    <dbReference type="NCBI Taxonomy" id="1843537"/>
    <lineage>
        <taxon>Eukaryota</taxon>
        <taxon>Metazoa</taxon>
        <taxon>Ecdysozoa</taxon>
        <taxon>Arthropoda</taxon>
        <taxon>Crustacea</taxon>
        <taxon>Multicrustacea</taxon>
        <taxon>Malacostraca</taxon>
        <taxon>Eumalacostraca</taxon>
        <taxon>Eucarida</taxon>
        <taxon>Decapoda</taxon>
        <taxon>Pleocyemata</taxon>
        <taxon>Anomura</taxon>
        <taxon>Galatheoidea</taxon>
        <taxon>Porcellanidae</taxon>
        <taxon>Petrolisthes</taxon>
    </lineage>
</organism>